<evidence type="ECO:0000256" key="11">
    <source>
        <dbReference type="RuleBase" id="RU004181"/>
    </source>
</evidence>
<feature type="transmembrane region" description="Helical" evidence="9">
    <location>
        <begin position="129"/>
        <end position="152"/>
    </location>
</feature>
<evidence type="ECO:0000256" key="3">
    <source>
        <dbReference type="ARBA" id="ARBA00022670"/>
    </source>
</evidence>
<dbReference type="GO" id="GO:0005886">
    <property type="term" value="C:plasma membrane"/>
    <property type="evidence" value="ECO:0007669"/>
    <property type="project" value="UniProtKB-SubCell"/>
</dbReference>
<keyword evidence="5 9" id="KW-0064">Aspartyl protease</keyword>
<proteinExistence type="inferred from homology"/>
<evidence type="ECO:0000256" key="2">
    <source>
        <dbReference type="ARBA" id="ARBA00022475"/>
    </source>
</evidence>
<comment type="catalytic activity">
    <reaction evidence="9 10">
        <text>Release of signal peptides from bacterial membrane prolipoproteins. Hydrolyzes -Xaa-Yaa-Zaa-|-(S,diacylglyceryl)Cys-, in which Xaa is hydrophobic (preferably Leu), and Yaa (Ala or Ser) and Zaa (Gly or Ala) have small, neutral side chains.</text>
        <dbReference type="EC" id="3.4.23.36"/>
    </reaction>
</comment>
<evidence type="ECO:0000256" key="8">
    <source>
        <dbReference type="ARBA" id="ARBA00023136"/>
    </source>
</evidence>
<comment type="caution">
    <text evidence="12">The sequence shown here is derived from an EMBL/GenBank/DDBJ whole genome shotgun (WGS) entry which is preliminary data.</text>
</comment>
<feature type="active site" evidence="9">
    <location>
        <position position="116"/>
    </location>
</feature>
<keyword evidence="4 9" id="KW-0812">Transmembrane</keyword>
<dbReference type="EMBL" id="ACCU02000005">
    <property type="protein sequence ID" value="EEE48158.2"/>
    <property type="molecule type" value="Genomic_DNA"/>
</dbReference>
<keyword evidence="6 9" id="KW-0378">Hydrolase</keyword>
<evidence type="ECO:0000256" key="9">
    <source>
        <dbReference type="HAMAP-Rule" id="MF_00161"/>
    </source>
</evidence>
<organism evidence="12 13">
    <name type="scientific">Roseibium alexandrii (strain DSM 17067 / NCIMB 14079 / DFL-11)</name>
    <name type="common">Labrenzia alexandrii</name>
    <dbReference type="NCBI Taxonomy" id="244592"/>
    <lineage>
        <taxon>Bacteria</taxon>
        <taxon>Pseudomonadati</taxon>
        <taxon>Pseudomonadota</taxon>
        <taxon>Alphaproteobacteria</taxon>
        <taxon>Hyphomicrobiales</taxon>
        <taxon>Stappiaceae</taxon>
        <taxon>Roseibium</taxon>
    </lineage>
</organism>
<dbReference type="UniPathway" id="UPA00665"/>
<sequence length="158" mass="16843">MMRPILTIGLAGVATAFFVDQVSKSIIVANKASLTPSVSVFPGLNLTYLQNSGVSFGLLGEVHWFVLVVLAFAVCVWLSVLLISAASKFEALAYGMIIGGALGNVTDRLRYRAVTDFLDFYFGAAHWPSFNMADVFVVGGLGLLLLSPWLAARHAGSS</sequence>
<comment type="caution">
    <text evidence="9">Lacks conserved residue(s) required for the propagation of feature annotation.</text>
</comment>
<evidence type="ECO:0000313" key="12">
    <source>
        <dbReference type="EMBL" id="EEE48158.2"/>
    </source>
</evidence>
<name>A0A5E8H9S8_ROSAD</name>
<evidence type="ECO:0000256" key="5">
    <source>
        <dbReference type="ARBA" id="ARBA00022750"/>
    </source>
</evidence>
<evidence type="ECO:0000313" key="13">
    <source>
        <dbReference type="Proteomes" id="UP000004703"/>
    </source>
</evidence>
<evidence type="ECO:0000256" key="10">
    <source>
        <dbReference type="RuleBase" id="RU000594"/>
    </source>
</evidence>
<keyword evidence="3 9" id="KW-0645">Protease</keyword>
<dbReference type="Pfam" id="PF01252">
    <property type="entry name" value="Peptidase_A8"/>
    <property type="match status" value="1"/>
</dbReference>
<evidence type="ECO:0000256" key="4">
    <source>
        <dbReference type="ARBA" id="ARBA00022692"/>
    </source>
</evidence>
<dbReference type="PANTHER" id="PTHR33695">
    <property type="entry name" value="LIPOPROTEIN SIGNAL PEPTIDASE"/>
    <property type="match status" value="1"/>
</dbReference>
<accession>A0A5E8H9S8</accession>
<dbReference type="HAMAP" id="MF_00161">
    <property type="entry name" value="LspA"/>
    <property type="match status" value="1"/>
</dbReference>
<dbReference type="PANTHER" id="PTHR33695:SF1">
    <property type="entry name" value="LIPOPROTEIN SIGNAL PEPTIDASE"/>
    <property type="match status" value="1"/>
</dbReference>
<geneLocation type="plasmid" evidence="13">
    <name>pladfl_1</name>
</geneLocation>
<protein>
    <recommendedName>
        <fullName evidence="9">Lipoprotein signal peptidase</fullName>
        <ecNumber evidence="9">3.4.23.36</ecNumber>
    </recommendedName>
    <alternativeName>
        <fullName evidence="9">Prolipoprotein signal peptidase</fullName>
    </alternativeName>
    <alternativeName>
        <fullName evidence="9">Signal peptidase II</fullName>
        <shortName evidence="9">SPase II</shortName>
    </alternativeName>
</protein>
<dbReference type="EC" id="3.4.23.36" evidence="9"/>
<feature type="transmembrane region" description="Helical" evidence="9">
    <location>
        <begin position="91"/>
        <end position="109"/>
    </location>
</feature>
<dbReference type="GO" id="GO:0004190">
    <property type="term" value="F:aspartic-type endopeptidase activity"/>
    <property type="evidence" value="ECO:0007669"/>
    <property type="project" value="UniProtKB-UniRule"/>
</dbReference>
<comment type="pathway">
    <text evidence="9">Protein modification; lipoprotein biosynthesis (signal peptide cleavage).</text>
</comment>
<dbReference type="InterPro" id="IPR001872">
    <property type="entry name" value="Peptidase_A8"/>
</dbReference>
<evidence type="ECO:0000256" key="1">
    <source>
        <dbReference type="ARBA" id="ARBA00006139"/>
    </source>
</evidence>
<comment type="similarity">
    <text evidence="1 9 11">Belongs to the peptidase A8 family.</text>
</comment>
<gene>
    <name evidence="9" type="primary">lspA</name>
    <name evidence="12" type="ORF">SADFL11_52</name>
</gene>
<evidence type="ECO:0000256" key="6">
    <source>
        <dbReference type="ARBA" id="ARBA00022801"/>
    </source>
</evidence>
<feature type="transmembrane region" description="Helical" evidence="9">
    <location>
        <begin position="62"/>
        <end position="84"/>
    </location>
</feature>
<feature type="active site" evidence="9">
    <location>
        <position position="134"/>
    </location>
</feature>
<dbReference type="GO" id="GO:0006508">
    <property type="term" value="P:proteolysis"/>
    <property type="evidence" value="ECO:0007669"/>
    <property type="project" value="UniProtKB-KW"/>
</dbReference>
<comment type="function">
    <text evidence="9 10">This protein specifically catalyzes the removal of signal peptides from prolipoproteins.</text>
</comment>
<dbReference type="AlphaFoldDB" id="A0A5E8H9S8"/>
<dbReference type="PRINTS" id="PR00781">
    <property type="entry name" value="LIPOSIGPTASE"/>
</dbReference>
<dbReference type="NCBIfam" id="TIGR00077">
    <property type="entry name" value="lspA"/>
    <property type="match status" value="1"/>
</dbReference>
<reference evidence="12 13" key="1">
    <citation type="submission" date="2008-01" db="EMBL/GenBank/DDBJ databases">
        <authorList>
            <person name="Wagner-Dobler I."/>
            <person name="Ferriera S."/>
            <person name="Johnson J."/>
            <person name="Kravitz S."/>
            <person name="Beeson K."/>
            <person name="Sutton G."/>
            <person name="Rogers Y.-H."/>
            <person name="Friedman R."/>
            <person name="Frazier M."/>
            <person name="Venter J.C."/>
        </authorList>
    </citation>
    <scope>NUCLEOTIDE SEQUENCE [LARGE SCALE GENOMIC DNA]</scope>
    <source>
        <strain evidence="13">DSM 17067 / NCIMB 14079 / DFL-11</strain>
        <plasmid evidence="13">pladfl_1</plasmid>
    </source>
</reference>
<keyword evidence="12" id="KW-0614">Plasmid</keyword>
<keyword evidence="8 9" id="KW-0472">Membrane</keyword>
<dbReference type="PROSITE" id="PS00855">
    <property type="entry name" value="SPASE_II"/>
    <property type="match status" value="1"/>
</dbReference>
<keyword evidence="12" id="KW-0449">Lipoprotein</keyword>
<keyword evidence="7 9" id="KW-1133">Transmembrane helix</keyword>
<reference evidence="12 13" key="2">
    <citation type="submission" date="2013-04" db="EMBL/GenBank/DDBJ databases">
        <authorList>
            <person name="Fiebig A."/>
            <person name="Pradella S."/>
            <person name="Wagner-Doebler I."/>
        </authorList>
    </citation>
    <scope>NUCLEOTIDE SEQUENCE [LARGE SCALE GENOMIC DNA]</scope>
    <source>
        <strain evidence="13">DSM 17067 / NCIMB 14079 / DFL-11</strain>
        <plasmid evidence="13">pladfl_1</plasmid>
    </source>
</reference>
<evidence type="ECO:0000256" key="7">
    <source>
        <dbReference type="ARBA" id="ARBA00022989"/>
    </source>
</evidence>
<comment type="subcellular location">
    <subcellularLocation>
        <location evidence="9">Cell membrane</location>
        <topology evidence="9">Multi-pass membrane protein</topology>
    </subcellularLocation>
</comment>
<keyword evidence="2 9" id="KW-1003">Cell membrane</keyword>
<dbReference type="Proteomes" id="UP000004703">
    <property type="component" value="Plasmid pLADFL_1"/>
</dbReference>